<dbReference type="Pfam" id="PF00022">
    <property type="entry name" value="Actin"/>
    <property type="match status" value="1"/>
</dbReference>
<dbReference type="Gene3D" id="3.90.640.10">
    <property type="entry name" value="Actin, Chain A, domain 4"/>
    <property type="match status" value="2"/>
</dbReference>
<evidence type="ECO:0000256" key="2">
    <source>
        <dbReference type="RuleBase" id="RU000487"/>
    </source>
</evidence>
<dbReference type="AlphaFoldDB" id="A0A0R3VSA9"/>
<dbReference type="SMART" id="SM00268">
    <property type="entry name" value="ACTIN"/>
    <property type="match status" value="1"/>
</dbReference>
<feature type="region of interest" description="Disordered" evidence="4">
    <location>
        <begin position="459"/>
        <end position="503"/>
    </location>
</feature>
<dbReference type="SUPFAM" id="SSF53067">
    <property type="entry name" value="Actin-like ATPase domain"/>
    <property type="match status" value="2"/>
</dbReference>
<dbReference type="STRING" id="60517.A0A0R3VSA9"/>
<dbReference type="Gene3D" id="2.30.36.70">
    <property type="entry name" value="Actin, Chain A, domain 2"/>
    <property type="match status" value="1"/>
</dbReference>
<feature type="coiled-coil region" evidence="3">
    <location>
        <begin position="212"/>
        <end position="239"/>
    </location>
</feature>
<feature type="region of interest" description="Disordered" evidence="4">
    <location>
        <begin position="275"/>
        <end position="322"/>
    </location>
</feature>
<dbReference type="EMBL" id="UYRS01000002">
    <property type="protein sequence ID" value="VDK20063.1"/>
    <property type="molecule type" value="Genomic_DNA"/>
</dbReference>
<organism evidence="7">
    <name type="scientific">Taenia asiatica</name>
    <name type="common">Asian tapeworm</name>
    <dbReference type="NCBI Taxonomy" id="60517"/>
    <lineage>
        <taxon>Eukaryota</taxon>
        <taxon>Metazoa</taxon>
        <taxon>Spiralia</taxon>
        <taxon>Lophotrochozoa</taxon>
        <taxon>Platyhelminthes</taxon>
        <taxon>Cestoda</taxon>
        <taxon>Eucestoda</taxon>
        <taxon>Cyclophyllidea</taxon>
        <taxon>Taeniidae</taxon>
        <taxon>Taenia</taxon>
    </lineage>
</organism>
<comment type="function">
    <text evidence="1">Actins are highly conserved proteins that are involved in various types of cell motility and are ubiquitously expressed in all eukaryotic cells.</text>
</comment>
<evidence type="ECO:0000256" key="3">
    <source>
        <dbReference type="SAM" id="Coils"/>
    </source>
</evidence>
<protein>
    <submittedName>
        <fullName evidence="7">Actin-related protein 5</fullName>
    </submittedName>
</protein>
<dbReference type="InterPro" id="IPR004000">
    <property type="entry name" value="Actin"/>
</dbReference>
<name>A0A0R3VSA9_TAEAS</name>
<sequence>MVVPAIVVDNGSFECRAGFSNGSEPALQFRNVVMKSRSRMRETFVGLLDEVDFSQVNSKSAFEQNTVTQLDVQETVFDHIFSKIGIKSSGVDFPVILSEPLCCPQQSRSQITELLFETYAVNKLTYFVDGLASFYANFGSGSPAFNSDTVMLSFGHHTTHIIPFSNGTYIPSACRRLSVGGAHVSWYFQQLLSLKYPCHSDKFTISVAEDLIRKFGKVCENYREEMQRWKNEAYRQENTQTWCISYSDETQRKAQVLAERRQFQADRLREMHRKRAMGRLKEQADSDDSDTRSFDGDAKRDRLNDNMEESETDRSTPPLYDVDTGEETVLKKLVNLRERKATELLSSLAYPAAVQAQMTTGPPSNAQGLNDQKLRRRLLAATDLEARRGNDFCLWLSQINNKRQRIAKQRALRQSKVDLATELGLHSQETLDDGMAVTGQNSITERRQRKIEKIRAMTSELKSERGSSGKRGVGRGAARKTIPRKDSSRSMAEIAPTGDEESWMDEEVALESLDAFSEDVGGDFVEVGDGVPQQSTCPISPTSFHFPATVSSDGGQSRSRPRDAFDKLETEAADLSECERDQLAVLDSVRASYDPEFLKETGTIGLKVNVSEYYKVHLSTEPIRATEVLFERSLMGNSQAGVGECLSWVLRDASKYLYEDVVKPWVPRRLFLTGGPARLPGMGPRLRLELQQLLPWKEDGNPLEVIVAANPGLDAWKGAQIWSQLASENGFREFTTKHVYDECGFDYLAENVISNRFYASFKDLEINPKFNPGRGRQPTAPKQQSTIMDEPPAQMTELDQIKFKMNVVTDEVSC</sequence>
<dbReference type="Proteomes" id="UP000282613">
    <property type="component" value="Unassembled WGS sequence"/>
</dbReference>
<dbReference type="OrthoDB" id="7340501at2759"/>
<feature type="compositionally biased region" description="Polar residues" evidence="4">
    <location>
        <begin position="537"/>
        <end position="558"/>
    </location>
</feature>
<dbReference type="InterPro" id="IPR043129">
    <property type="entry name" value="ATPase_NBD"/>
</dbReference>
<dbReference type="Gene3D" id="3.30.420.40">
    <property type="match status" value="4"/>
</dbReference>
<evidence type="ECO:0000313" key="7">
    <source>
        <dbReference type="WBParaSite" id="TASK_0000002701-mRNA-1"/>
    </source>
</evidence>
<evidence type="ECO:0000256" key="4">
    <source>
        <dbReference type="SAM" id="MobiDB-lite"/>
    </source>
</evidence>
<keyword evidence="6" id="KW-1185">Reference proteome</keyword>
<accession>A0A0R3VSA9</accession>
<gene>
    <name evidence="5" type="ORF">TASK_LOCUS28</name>
</gene>
<comment type="similarity">
    <text evidence="2">Belongs to the actin family.</text>
</comment>
<evidence type="ECO:0000256" key="1">
    <source>
        <dbReference type="ARBA" id="ARBA00003520"/>
    </source>
</evidence>
<proteinExistence type="inferred from homology"/>
<evidence type="ECO:0000313" key="6">
    <source>
        <dbReference type="Proteomes" id="UP000282613"/>
    </source>
</evidence>
<dbReference type="WBParaSite" id="TASK_0000002701-mRNA-1">
    <property type="protein sequence ID" value="TASK_0000002701-mRNA-1"/>
    <property type="gene ID" value="TASK_0000002701"/>
</dbReference>
<reference evidence="7" key="1">
    <citation type="submission" date="2017-02" db="UniProtKB">
        <authorList>
            <consortium name="WormBaseParasite"/>
        </authorList>
    </citation>
    <scope>IDENTIFICATION</scope>
</reference>
<feature type="compositionally biased region" description="Basic and acidic residues" evidence="4">
    <location>
        <begin position="279"/>
        <end position="305"/>
    </location>
</feature>
<keyword evidence="3" id="KW-0175">Coiled coil</keyword>
<reference evidence="5 6" key="2">
    <citation type="submission" date="2018-11" db="EMBL/GenBank/DDBJ databases">
        <authorList>
            <consortium name="Pathogen Informatics"/>
        </authorList>
    </citation>
    <scope>NUCLEOTIDE SEQUENCE [LARGE SCALE GENOMIC DNA]</scope>
</reference>
<evidence type="ECO:0000313" key="5">
    <source>
        <dbReference type="EMBL" id="VDK20063.1"/>
    </source>
</evidence>
<dbReference type="PANTHER" id="PTHR11937">
    <property type="entry name" value="ACTIN"/>
    <property type="match status" value="1"/>
</dbReference>
<feature type="region of interest" description="Disordered" evidence="4">
    <location>
        <begin position="537"/>
        <end position="563"/>
    </location>
</feature>